<sequence>MAVNDGITILVSMLFIGSIAAAGLYFIPKSQEQVVHRTALVMTLVCCWLMWVITFMAQMNPIIKPERSWGSE</sequence>
<evidence type="ECO:0000256" key="1">
    <source>
        <dbReference type="ARBA" id="ARBA00004127"/>
    </source>
</evidence>
<feature type="transmembrane region" description="Helical" evidence="9">
    <location>
        <begin position="6"/>
        <end position="27"/>
    </location>
</feature>
<dbReference type="EMBL" id="QEAO01000037">
    <property type="protein sequence ID" value="TPX31923.1"/>
    <property type="molecule type" value="Genomic_DNA"/>
</dbReference>
<evidence type="ECO:0000256" key="9">
    <source>
        <dbReference type="SAM" id="Phobius"/>
    </source>
</evidence>
<dbReference type="GO" id="GO:0033179">
    <property type="term" value="C:proton-transporting V-type ATPase, V0 domain"/>
    <property type="evidence" value="ECO:0007669"/>
    <property type="project" value="InterPro"/>
</dbReference>
<dbReference type="Proteomes" id="UP000319731">
    <property type="component" value="Unassembled WGS sequence"/>
</dbReference>
<dbReference type="PANTHER" id="PTHR12263">
    <property type="entry name" value="VACUOLAR ATP SYNTHASE SUBUNIT H"/>
    <property type="match status" value="1"/>
</dbReference>
<name>A0A507C333_9FUNG</name>
<evidence type="ECO:0000313" key="11">
    <source>
        <dbReference type="Proteomes" id="UP000319731"/>
    </source>
</evidence>
<dbReference type="RefSeq" id="XP_031023234.1">
    <property type="nucleotide sequence ID" value="XM_031170799.1"/>
</dbReference>
<protein>
    <submittedName>
        <fullName evidence="10">Uncharacterized protein</fullName>
    </submittedName>
</protein>
<feature type="transmembrane region" description="Helical" evidence="9">
    <location>
        <begin position="39"/>
        <end position="59"/>
    </location>
</feature>
<dbReference type="GeneID" id="42006096"/>
<dbReference type="GO" id="GO:0046961">
    <property type="term" value="F:proton-transporting ATPase activity, rotational mechanism"/>
    <property type="evidence" value="ECO:0007669"/>
    <property type="project" value="InterPro"/>
</dbReference>
<dbReference type="STRING" id="1806994.A0A507C333"/>
<dbReference type="OrthoDB" id="1508846at2759"/>
<dbReference type="GO" id="GO:0012505">
    <property type="term" value="C:endomembrane system"/>
    <property type="evidence" value="ECO:0007669"/>
    <property type="project" value="UniProtKB-SubCell"/>
</dbReference>
<keyword evidence="6 9" id="KW-1133">Transmembrane helix</keyword>
<keyword evidence="8 9" id="KW-0472">Membrane</keyword>
<comment type="subcellular location">
    <subcellularLocation>
        <location evidence="1">Endomembrane system</location>
        <topology evidence="1">Multi-pass membrane protein</topology>
    </subcellularLocation>
</comment>
<keyword evidence="5" id="KW-0375">Hydrogen ion transport</keyword>
<proteinExistence type="inferred from homology"/>
<keyword evidence="3" id="KW-0813">Transport</keyword>
<gene>
    <name evidence="10" type="ORF">SmJEL517_g04871</name>
</gene>
<evidence type="ECO:0000256" key="4">
    <source>
        <dbReference type="ARBA" id="ARBA00022692"/>
    </source>
</evidence>
<reference evidence="10 11" key="1">
    <citation type="journal article" date="2019" name="Sci. Rep.">
        <title>Comparative genomics of chytrid fungi reveal insights into the obligate biotrophic and pathogenic lifestyle of Synchytrium endobioticum.</title>
        <authorList>
            <person name="van de Vossenberg B.T.L.H."/>
            <person name="Warris S."/>
            <person name="Nguyen H.D.T."/>
            <person name="van Gent-Pelzer M.P.E."/>
            <person name="Joly D.L."/>
            <person name="van de Geest H.C."/>
            <person name="Bonants P.J.M."/>
            <person name="Smith D.S."/>
            <person name="Levesque C.A."/>
            <person name="van der Lee T.A.J."/>
        </authorList>
    </citation>
    <scope>NUCLEOTIDE SEQUENCE [LARGE SCALE GENOMIC DNA]</scope>
    <source>
        <strain evidence="10 11">JEL517</strain>
    </source>
</reference>
<evidence type="ECO:0000256" key="5">
    <source>
        <dbReference type="ARBA" id="ARBA00022781"/>
    </source>
</evidence>
<keyword evidence="11" id="KW-1185">Reference proteome</keyword>
<dbReference type="InterPro" id="IPR008389">
    <property type="entry name" value="ATPase_V0-cplx_e1/e2_su"/>
</dbReference>
<evidence type="ECO:0000256" key="3">
    <source>
        <dbReference type="ARBA" id="ARBA00022448"/>
    </source>
</evidence>
<evidence type="ECO:0000256" key="7">
    <source>
        <dbReference type="ARBA" id="ARBA00023065"/>
    </source>
</evidence>
<evidence type="ECO:0000256" key="6">
    <source>
        <dbReference type="ARBA" id="ARBA00022989"/>
    </source>
</evidence>
<comment type="similarity">
    <text evidence="2">Belongs to the V-ATPase e1/e2 subunit family.</text>
</comment>
<keyword evidence="4 9" id="KW-0812">Transmembrane</keyword>
<evidence type="ECO:0000313" key="10">
    <source>
        <dbReference type="EMBL" id="TPX31923.1"/>
    </source>
</evidence>
<keyword evidence="7" id="KW-0406">Ion transport</keyword>
<accession>A0A507C333</accession>
<organism evidence="10 11">
    <name type="scientific">Synchytrium microbalum</name>
    <dbReference type="NCBI Taxonomy" id="1806994"/>
    <lineage>
        <taxon>Eukaryota</taxon>
        <taxon>Fungi</taxon>
        <taxon>Fungi incertae sedis</taxon>
        <taxon>Chytridiomycota</taxon>
        <taxon>Chytridiomycota incertae sedis</taxon>
        <taxon>Chytridiomycetes</taxon>
        <taxon>Synchytriales</taxon>
        <taxon>Synchytriaceae</taxon>
        <taxon>Synchytrium</taxon>
    </lineage>
</organism>
<dbReference type="Pfam" id="PF05493">
    <property type="entry name" value="ATP_synt_H"/>
    <property type="match status" value="1"/>
</dbReference>
<dbReference type="PANTHER" id="PTHR12263:SF0">
    <property type="entry name" value="V-TYPE PROTON ATPASE SUBUNIT"/>
    <property type="match status" value="1"/>
</dbReference>
<dbReference type="AlphaFoldDB" id="A0A507C333"/>
<evidence type="ECO:0000256" key="2">
    <source>
        <dbReference type="ARBA" id="ARBA00008328"/>
    </source>
</evidence>
<comment type="caution">
    <text evidence="10">The sequence shown here is derived from an EMBL/GenBank/DDBJ whole genome shotgun (WGS) entry which is preliminary data.</text>
</comment>
<evidence type="ECO:0000256" key="8">
    <source>
        <dbReference type="ARBA" id="ARBA00023136"/>
    </source>
</evidence>